<evidence type="ECO:0000313" key="4">
    <source>
        <dbReference type="Proteomes" id="UP000265703"/>
    </source>
</evidence>
<keyword evidence="3" id="KW-0808">Transferase</keyword>
<evidence type="ECO:0000256" key="1">
    <source>
        <dbReference type="SAM" id="Coils"/>
    </source>
</evidence>
<dbReference type="GO" id="GO:0007165">
    <property type="term" value="P:signal transduction"/>
    <property type="evidence" value="ECO:0007669"/>
    <property type="project" value="TreeGrafter"/>
</dbReference>
<name>A0A397SHH9_9GLOM</name>
<gene>
    <name evidence="3" type="ORF">C1645_788751</name>
</gene>
<dbReference type="InterPro" id="IPR011009">
    <property type="entry name" value="Kinase-like_dom_sf"/>
</dbReference>
<dbReference type="Pfam" id="PF00069">
    <property type="entry name" value="Pkinase"/>
    <property type="match status" value="1"/>
</dbReference>
<dbReference type="AlphaFoldDB" id="A0A397SHH9"/>
<keyword evidence="3" id="KW-0418">Kinase</keyword>
<dbReference type="SUPFAM" id="SSF56112">
    <property type="entry name" value="Protein kinase-like (PK-like)"/>
    <property type="match status" value="1"/>
</dbReference>
<accession>A0A397SHH9</accession>
<dbReference type="OrthoDB" id="4062651at2759"/>
<dbReference type="Gene3D" id="1.10.510.10">
    <property type="entry name" value="Transferase(Phosphotransferase) domain 1"/>
    <property type="match status" value="1"/>
</dbReference>
<dbReference type="InterPro" id="IPR000719">
    <property type="entry name" value="Prot_kinase_dom"/>
</dbReference>
<dbReference type="PANTHER" id="PTHR23257">
    <property type="entry name" value="SERINE-THREONINE PROTEIN KINASE"/>
    <property type="match status" value="1"/>
</dbReference>
<dbReference type="GO" id="GO:0005524">
    <property type="term" value="F:ATP binding"/>
    <property type="evidence" value="ECO:0007669"/>
    <property type="project" value="InterPro"/>
</dbReference>
<comment type="caution">
    <text evidence="3">The sequence shown here is derived from an EMBL/GenBank/DDBJ whole genome shotgun (WGS) entry which is preliminary data.</text>
</comment>
<evidence type="ECO:0000259" key="2">
    <source>
        <dbReference type="PROSITE" id="PS50011"/>
    </source>
</evidence>
<proteinExistence type="predicted"/>
<evidence type="ECO:0000313" key="3">
    <source>
        <dbReference type="EMBL" id="RIA82231.1"/>
    </source>
</evidence>
<dbReference type="GO" id="GO:0004672">
    <property type="term" value="F:protein kinase activity"/>
    <property type="evidence" value="ECO:0007669"/>
    <property type="project" value="InterPro"/>
</dbReference>
<dbReference type="EMBL" id="QKYT01000688">
    <property type="protein sequence ID" value="RIA82231.1"/>
    <property type="molecule type" value="Genomic_DNA"/>
</dbReference>
<dbReference type="STRING" id="658196.A0A397SHH9"/>
<reference evidence="3 4" key="1">
    <citation type="submission" date="2018-06" db="EMBL/GenBank/DDBJ databases">
        <title>Comparative genomics reveals the genomic features of Rhizophagus irregularis, R. cerebriforme, R. diaphanum and Gigaspora rosea, and their symbiotic lifestyle signature.</title>
        <authorList>
            <person name="Morin E."/>
            <person name="San Clemente H."/>
            <person name="Chen E.C.H."/>
            <person name="De La Providencia I."/>
            <person name="Hainaut M."/>
            <person name="Kuo A."/>
            <person name="Kohler A."/>
            <person name="Murat C."/>
            <person name="Tang N."/>
            <person name="Roy S."/>
            <person name="Loubradou J."/>
            <person name="Henrissat B."/>
            <person name="Grigoriev I.V."/>
            <person name="Corradi N."/>
            <person name="Roux C."/>
            <person name="Martin F.M."/>
        </authorList>
    </citation>
    <scope>NUCLEOTIDE SEQUENCE [LARGE SCALE GENOMIC DNA]</scope>
    <source>
        <strain evidence="3 4">DAOM 227022</strain>
    </source>
</reference>
<feature type="coiled-coil region" evidence="1">
    <location>
        <begin position="251"/>
        <end position="278"/>
    </location>
</feature>
<sequence>MDLHRFFNHVKKSSIIVTWNERLNILYELIMGIATIHSHGLVHQDLHPGNILYQQHVAKNVLSFEKHYYTNNGKASITDFGLCRTVDKHSNNTKIYGVLPYIAPEILMGKPFTKASDIYSLGSLMYKLGTGYTPFYDMPYDYHLCMRIIKGERPPPIDGAPEFYEKLMRRCWDENPENRLTIEEIEEIVKTWVNSPNEPSEEIKKEIEKAENFLKSRPSTEISDFNLETNITYQLYFNDRKFSKVLPTIEIEFDMSRLDNLINEMKEELEQNNSSNRNSS</sequence>
<dbReference type="InterPro" id="IPR050167">
    <property type="entry name" value="Ser_Thr_protein_kinase"/>
</dbReference>
<organism evidence="3 4">
    <name type="scientific">Glomus cerebriforme</name>
    <dbReference type="NCBI Taxonomy" id="658196"/>
    <lineage>
        <taxon>Eukaryota</taxon>
        <taxon>Fungi</taxon>
        <taxon>Fungi incertae sedis</taxon>
        <taxon>Mucoromycota</taxon>
        <taxon>Glomeromycotina</taxon>
        <taxon>Glomeromycetes</taxon>
        <taxon>Glomerales</taxon>
        <taxon>Glomeraceae</taxon>
        <taxon>Glomus</taxon>
    </lineage>
</organism>
<protein>
    <submittedName>
        <fullName evidence="3">Kinase-like domain-containing protein</fullName>
    </submittedName>
</protein>
<dbReference type="PROSITE" id="PS50011">
    <property type="entry name" value="PROTEIN_KINASE_DOM"/>
    <property type="match status" value="1"/>
</dbReference>
<dbReference type="GO" id="GO:0005737">
    <property type="term" value="C:cytoplasm"/>
    <property type="evidence" value="ECO:0007669"/>
    <property type="project" value="TreeGrafter"/>
</dbReference>
<feature type="domain" description="Protein kinase" evidence="2">
    <location>
        <begin position="1"/>
        <end position="193"/>
    </location>
</feature>
<dbReference type="Proteomes" id="UP000265703">
    <property type="component" value="Unassembled WGS sequence"/>
</dbReference>
<keyword evidence="4" id="KW-1185">Reference proteome</keyword>
<keyword evidence="1" id="KW-0175">Coiled coil</keyword>